<name>A0A4Y2F0T8_ARAVE</name>
<evidence type="ECO:0000313" key="2">
    <source>
        <dbReference type="Proteomes" id="UP000499080"/>
    </source>
</evidence>
<keyword evidence="2" id="KW-1185">Reference proteome</keyword>
<reference evidence="1 2" key="1">
    <citation type="journal article" date="2019" name="Sci. Rep.">
        <title>Orb-weaving spider Araneus ventricosus genome elucidates the spidroin gene catalogue.</title>
        <authorList>
            <person name="Kono N."/>
            <person name="Nakamura H."/>
            <person name="Ohtoshi R."/>
            <person name="Moran D.A.P."/>
            <person name="Shinohara A."/>
            <person name="Yoshida Y."/>
            <person name="Fujiwara M."/>
            <person name="Mori M."/>
            <person name="Tomita M."/>
            <person name="Arakawa K."/>
        </authorList>
    </citation>
    <scope>NUCLEOTIDE SEQUENCE [LARGE SCALE GENOMIC DNA]</scope>
</reference>
<evidence type="ECO:0000313" key="1">
    <source>
        <dbReference type="EMBL" id="GBM34148.1"/>
    </source>
</evidence>
<dbReference type="Proteomes" id="UP000499080">
    <property type="component" value="Unassembled WGS sequence"/>
</dbReference>
<gene>
    <name evidence="1" type="ORF">AVEN_243196_1</name>
</gene>
<dbReference type="OrthoDB" id="10042427at2759"/>
<protein>
    <submittedName>
        <fullName evidence="1">Uncharacterized protein</fullName>
    </submittedName>
</protein>
<comment type="caution">
    <text evidence="1">The sequence shown here is derived from an EMBL/GenBank/DDBJ whole genome shotgun (WGS) entry which is preliminary data.</text>
</comment>
<dbReference type="AlphaFoldDB" id="A0A4Y2F0T8"/>
<accession>A0A4Y2F0T8</accession>
<proteinExistence type="predicted"/>
<organism evidence="1 2">
    <name type="scientific">Araneus ventricosus</name>
    <name type="common">Orbweaver spider</name>
    <name type="synonym">Epeira ventricosa</name>
    <dbReference type="NCBI Taxonomy" id="182803"/>
    <lineage>
        <taxon>Eukaryota</taxon>
        <taxon>Metazoa</taxon>
        <taxon>Ecdysozoa</taxon>
        <taxon>Arthropoda</taxon>
        <taxon>Chelicerata</taxon>
        <taxon>Arachnida</taxon>
        <taxon>Araneae</taxon>
        <taxon>Araneomorphae</taxon>
        <taxon>Entelegynae</taxon>
        <taxon>Araneoidea</taxon>
        <taxon>Araneidae</taxon>
        <taxon>Araneus</taxon>
    </lineage>
</organism>
<sequence>MPGPYCSQNSRIVSKVQMRSLETPPLPAGRSDYFRFPKLKEQLSGPRFSSDSDVKTAAENWLNGQGRDFYQAGLKKLVYVQTYA</sequence>
<dbReference type="EMBL" id="BGPR01000752">
    <property type="protein sequence ID" value="GBM34148.1"/>
    <property type="molecule type" value="Genomic_DNA"/>
</dbReference>